<dbReference type="RefSeq" id="WP_215613597.1">
    <property type="nucleotide sequence ID" value="NZ_CP076135.1"/>
</dbReference>
<name>A0A975RSF8_9BRAD</name>
<gene>
    <name evidence="1" type="ORF">KMZ68_24035</name>
</gene>
<evidence type="ECO:0000313" key="1">
    <source>
        <dbReference type="EMBL" id="QWG17984.1"/>
    </source>
</evidence>
<evidence type="ECO:0000313" key="2">
    <source>
        <dbReference type="Proteomes" id="UP000680805"/>
    </source>
</evidence>
<dbReference type="EMBL" id="CP076135">
    <property type="protein sequence ID" value="QWG17984.1"/>
    <property type="molecule type" value="Genomic_DNA"/>
</dbReference>
<protein>
    <submittedName>
        <fullName evidence="1">Uncharacterized protein</fullName>
    </submittedName>
</protein>
<dbReference type="KEGG" id="bsei:KMZ68_24035"/>
<reference evidence="1" key="1">
    <citation type="submission" date="2021-06" db="EMBL/GenBank/DDBJ databases">
        <title>Bradyrhizobium sp. S2-11-2 Genome sequencing.</title>
        <authorList>
            <person name="Jin L."/>
        </authorList>
    </citation>
    <scope>NUCLEOTIDE SEQUENCE</scope>
    <source>
        <strain evidence="1">S2-11-2</strain>
    </source>
</reference>
<organism evidence="1 2">
    <name type="scientific">Bradyrhizobium sediminis</name>
    <dbReference type="NCBI Taxonomy" id="2840469"/>
    <lineage>
        <taxon>Bacteria</taxon>
        <taxon>Pseudomonadati</taxon>
        <taxon>Pseudomonadota</taxon>
        <taxon>Alphaproteobacteria</taxon>
        <taxon>Hyphomicrobiales</taxon>
        <taxon>Nitrobacteraceae</taxon>
        <taxon>Bradyrhizobium</taxon>
    </lineage>
</organism>
<sequence>MPGAAPTSSTSAAIEVHFDFAQGDLFNRFRQNPVWIQTEGGIAVLQQDPRARVNQRFKMMRDTPGS</sequence>
<proteinExistence type="predicted"/>
<dbReference type="Proteomes" id="UP000680805">
    <property type="component" value="Chromosome"/>
</dbReference>
<dbReference type="AlphaFoldDB" id="A0A975RSF8"/>
<accession>A0A975RSF8</accession>